<dbReference type="AlphaFoldDB" id="A0A835E636"/>
<feature type="signal peptide" evidence="1">
    <location>
        <begin position="1"/>
        <end position="21"/>
    </location>
</feature>
<evidence type="ECO:0000256" key="1">
    <source>
        <dbReference type="SAM" id="SignalP"/>
    </source>
</evidence>
<organism evidence="2 3">
    <name type="scientific">Digitaria exilis</name>
    <dbReference type="NCBI Taxonomy" id="1010633"/>
    <lineage>
        <taxon>Eukaryota</taxon>
        <taxon>Viridiplantae</taxon>
        <taxon>Streptophyta</taxon>
        <taxon>Embryophyta</taxon>
        <taxon>Tracheophyta</taxon>
        <taxon>Spermatophyta</taxon>
        <taxon>Magnoliopsida</taxon>
        <taxon>Liliopsida</taxon>
        <taxon>Poales</taxon>
        <taxon>Poaceae</taxon>
        <taxon>PACMAD clade</taxon>
        <taxon>Panicoideae</taxon>
        <taxon>Panicodae</taxon>
        <taxon>Paniceae</taxon>
        <taxon>Anthephorinae</taxon>
        <taxon>Digitaria</taxon>
    </lineage>
</organism>
<sequence length="69" mass="7832">MKTKIILLVVIGLALFHSCTCIRNKLEGEEMYKTIHEMRKLANIDGRAAPAGEDIHHVCPLRSYPCREP</sequence>
<dbReference type="OrthoDB" id="669877at2759"/>
<dbReference type="Proteomes" id="UP000636709">
    <property type="component" value="Unassembled WGS sequence"/>
</dbReference>
<protein>
    <submittedName>
        <fullName evidence="2">Uncharacterized protein</fullName>
    </submittedName>
</protein>
<name>A0A835E636_9POAL</name>
<reference evidence="2" key="1">
    <citation type="submission" date="2020-07" db="EMBL/GenBank/DDBJ databases">
        <title>Genome sequence and genetic diversity analysis of an under-domesticated orphan crop, white fonio (Digitaria exilis).</title>
        <authorList>
            <person name="Bennetzen J.L."/>
            <person name="Chen S."/>
            <person name="Ma X."/>
            <person name="Wang X."/>
            <person name="Yssel A.E.J."/>
            <person name="Chaluvadi S.R."/>
            <person name="Johnson M."/>
            <person name="Gangashetty P."/>
            <person name="Hamidou F."/>
            <person name="Sanogo M.D."/>
            <person name="Zwaenepoel A."/>
            <person name="Wallace J."/>
            <person name="Van De Peer Y."/>
            <person name="Van Deynze A."/>
        </authorList>
    </citation>
    <scope>NUCLEOTIDE SEQUENCE</scope>
    <source>
        <tissue evidence="2">Leaves</tissue>
    </source>
</reference>
<accession>A0A835E636</accession>
<keyword evidence="3" id="KW-1185">Reference proteome</keyword>
<dbReference type="EMBL" id="JACEFO010002316">
    <property type="protein sequence ID" value="KAF8666122.1"/>
    <property type="molecule type" value="Genomic_DNA"/>
</dbReference>
<evidence type="ECO:0000313" key="3">
    <source>
        <dbReference type="Proteomes" id="UP000636709"/>
    </source>
</evidence>
<comment type="caution">
    <text evidence="2">The sequence shown here is derived from an EMBL/GenBank/DDBJ whole genome shotgun (WGS) entry which is preliminary data.</text>
</comment>
<gene>
    <name evidence="2" type="ORF">HU200_053837</name>
</gene>
<feature type="chain" id="PRO_5032289634" evidence="1">
    <location>
        <begin position="22"/>
        <end position="69"/>
    </location>
</feature>
<proteinExistence type="predicted"/>
<evidence type="ECO:0000313" key="2">
    <source>
        <dbReference type="EMBL" id="KAF8666122.1"/>
    </source>
</evidence>
<keyword evidence="1" id="KW-0732">Signal</keyword>